<evidence type="ECO:0000256" key="3">
    <source>
        <dbReference type="ARBA" id="ARBA00010876"/>
    </source>
</evidence>
<keyword evidence="8" id="KW-0413">Isomerase</keyword>
<evidence type="ECO:0000256" key="10">
    <source>
        <dbReference type="ARBA" id="ARBA00031975"/>
    </source>
</evidence>
<dbReference type="Proteomes" id="UP000253940">
    <property type="component" value="Chromosome"/>
</dbReference>
<dbReference type="CDD" id="cd00165">
    <property type="entry name" value="S4"/>
    <property type="match status" value="1"/>
</dbReference>
<evidence type="ECO:0000256" key="12">
    <source>
        <dbReference type="PIRSR" id="PIRSR606225-1"/>
    </source>
</evidence>
<dbReference type="InterPro" id="IPR006225">
    <property type="entry name" value="PsdUridine_synth_RluC/D"/>
</dbReference>
<dbReference type="OrthoDB" id="9807829at2"/>
<evidence type="ECO:0000256" key="14">
    <source>
        <dbReference type="SAM" id="MobiDB-lite"/>
    </source>
</evidence>
<keyword evidence="17" id="KW-1185">Reference proteome</keyword>
<feature type="compositionally biased region" description="Basic and acidic residues" evidence="14">
    <location>
        <begin position="141"/>
        <end position="159"/>
    </location>
</feature>
<dbReference type="SUPFAM" id="SSF55174">
    <property type="entry name" value="Alpha-L RNA-binding motif"/>
    <property type="match status" value="1"/>
</dbReference>
<dbReference type="InterPro" id="IPR036986">
    <property type="entry name" value="S4_RNA-bd_sf"/>
</dbReference>
<keyword evidence="6" id="KW-0698">rRNA processing</keyword>
<dbReference type="InterPro" id="IPR002942">
    <property type="entry name" value="S4_RNA-bd"/>
</dbReference>
<dbReference type="SMART" id="SM00363">
    <property type="entry name" value="S4"/>
    <property type="match status" value="1"/>
</dbReference>
<dbReference type="NCBIfam" id="TIGR00005">
    <property type="entry name" value="rluA_subfam"/>
    <property type="match status" value="1"/>
</dbReference>
<evidence type="ECO:0000256" key="6">
    <source>
        <dbReference type="ARBA" id="ARBA00022552"/>
    </source>
</evidence>
<reference evidence="16 17" key="1">
    <citation type="submission" date="2018-07" db="EMBL/GenBank/DDBJ databases">
        <title>Genome sequencing of Moraxellaceae gen. HYN0046.</title>
        <authorList>
            <person name="Kim M."/>
            <person name="Yi H."/>
        </authorList>
    </citation>
    <scope>NUCLEOTIDE SEQUENCE [LARGE SCALE GENOMIC DNA]</scope>
    <source>
        <strain evidence="16 17">HYN0046</strain>
    </source>
</reference>
<name>A0A345P8L6_9GAMM</name>
<evidence type="ECO:0000256" key="1">
    <source>
        <dbReference type="ARBA" id="ARBA00000381"/>
    </source>
</evidence>
<feature type="active site" evidence="12">
    <location>
        <position position="355"/>
    </location>
</feature>
<evidence type="ECO:0000256" key="4">
    <source>
        <dbReference type="ARBA" id="ARBA00012785"/>
    </source>
</evidence>
<dbReference type="InterPro" id="IPR006145">
    <property type="entry name" value="PsdUridine_synth_RsuA/RluA"/>
</dbReference>
<comment type="similarity">
    <text evidence="3">Belongs to the pseudouridine synthase RluA family.</text>
</comment>
<evidence type="ECO:0000256" key="2">
    <source>
        <dbReference type="ARBA" id="ARBA00002876"/>
    </source>
</evidence>
<dbReference type="PANTHER" id="PTHR21600:SF92">
    <property type="entry name" value="RIBOSOMAL LARGE SUBUNIT PSEUDOURIDINE SYNTHASE C"/>
    <property type="match status" value="1"/>
</dbReference>
<dbReference type="EMBL" id="CP031222">
    <property type="protein sequence ID" value="AXI03625.1"/>
    <property type="molecule type" value="Genomic_DNA"/>
</dbReference>
<feature type="region of interest" description="Disordered" evidence="14">
    <location>
        <begin position="1"/>
        <end position="170"/>
    </location>
</feature>
<dbReference type="GO" id="GO:0160141">
    <property type="term" value="F:23S rRNA pseudouridine(955/2504/2580) synthase activity"/>
    <property type="evidence" value="ECO:0007669"/>
    <property type="project" value="UniProtKB-EC"/>
</dbReference>
<evidence type="ECO:0000256" key="8">
    <source>
        <dbReference type="ARBA" id="ARBA00023235"/>
    </source>
</evidence>
<dbReference type="PROSITE" id="PS01129">
    <property type="entry name" value="PSI_RLU"/>
    <property type="match status" value="1"/>
</dbReference>
<dbReference type="PANTHER" id="PTHR21600">
    <property type="entry name" value="MITOCHONDRIAL RNA PSEUDOURIDINE SYNTHASE"/>
    <property type="match status" value="1"/>
</dbReference>
<feature type="compositionally biased region" description="Basic and acidic residues" evidence="14">
    <location>
        <begin position="22"/>
        <end position="36"/>
    </location>
</feature>
<evidence type="ECO:0000256" key="11">
    <source>
        <dbReference type="ARBA" id="ARBA00033053"/>
    </source>
</evidence>
<evidence type="ECO:0000256" key="7">
    <source>
        <dbReference type="ARBA" id="ARBA00022884"/>
    </source>
</evidence>
<dbReference type="PROSITE" id="PS50889">
    <property type="entry name" value="S4"/>
    <property type="match status" value="1"/>
</dbReference>
<evidence type="ECO:0000313" key="16">
    <source>
        <dbReference type="EMBL" id="AXI03625.1"/>
    </source>
</evidence>
<comment type="function">
    <text evidence="2">Responsible for synthesis of pseudouridine from uracil at positions 955, 2504 and 2580 in 23S ribosomal RNA.</text>
</comment>
<evidence type="ECO:0000259" key="15">
    <source>
        <dbReference type="SMART" id="SM00363"/>
    </source>
</evidence>
<evidence type="ECO:0000256" key="5">
    <source>
        <dbReference type="ARBA" id="ARBA00017128"/>
    </source>
</evidence>
<evidence type="ECO:0000256" key="9">
    <source>
        <dbReference type="ARBA" id="ARBA00030705"/>
    </source>
</evidence>
<dbReference type="GO" id="GO:0000455">
    <property type="term" value="P:enzyme-directed rRNA pseudouridine synthesis"/>
    <property type="evidence" value="ECO:0007669"/>
    <property type="project" value="TreeGrafter"/>
</dbReference>
<organism evidence="16 17">
    <name type="scientific">Aquirhabdus parva</name>
    <dbReference type="NCBI Taxonomy" id="2283318"/>
    <lineage>
        <taxon>Bacteria</taxon>
        <taxon>Pseudomonadati</taxon>
        <taxon>Pseudomonadota</taxon>
        <taxon>Gammaproteobacteria</taxon>
        <taxon>Moraxellales</taxon>
        <taxon>Moraxellaceae</taxon>
        <taxon>Aquirhabdus</taxon>
    </lineage>
</organism>
<dbReference type="Pfam" id="PF01479">
    <property type="entry name" value="S4"/>
    <property type="match status" value="1"/>
</dbReference>
<dbReference type="InterPro" id="IPR020103">
    <property type="entry name" value="PsdUridine_synth_cat_dom_sf"/>
</dbReference>
<keyword evidence="7 13" id="KW-0694">RNA-binding</keyword>
<protein>
    <recommendedName>
        <fullName evidence="5">Ribosomal large subunit pseudouridine synthase C</fullName>
        <ecNumber evidence="4">5.4.99.24</ecNumber>
    </recommendedName>
    <alternativeName>
        <fullName evidence="9">23S rRNA pseudouridine(955/2504/2580) synthase</fullName>
    </alternativeName>
    <alternativeName>
        <fullName evidence="10">rRNA pseudouridylate synthase C</fullName>
    </alternativeName>
    <alternativeName>
        <fullName evidence="11">rRNA-uridine isomerase C</fullName>
    </alternativeName>
</protein>
<dbReference type="Pfam" id="PF00849">
    <property type="entry name" value="PseudoU_synth_2"/>
    <property type="match status" value="1"/>
</dbReference>
<sequence length="528" mass="59235">MTTSRAQTSKKHRSDAETPSNDDFRGKEQPASDKTRVRSTHAPSRRAPSSYPADSRRSEAFKPKKRPARPQTEDSRPSEQRAAPSAAENRLEAGIRDNERASGNRRGGSGESRGRPDSRGKPQLRSRAGTFLNRNQQNKHRGPDAPQQHEERKRIDTRSKPAAAYNDEEDPEDAIFGSAETAVYWKYQPVDTSEVVEELSENGTPKPKAPFVPAQTNVPQVTWYTVDEDHDGQRLDNFLVARLKGVPKTRIYRLIRESQVRINKGRVKQDTRIKTGDLIRVAPIRMREIGAPPVIGQNLADSLRERILYEDEGLIVLNKPAGLAVHGGSGVDFGVIEAIRQTLGKPYLELVHRLDRETSGLLMIAKKRSTLKVLQDYLREGKIRKTYLAIVKGVVTLDKQRVDVPLAKIELPSGERRVRVATDKDSHGKESQTDFVVVERYAHATLVEASPLTGRTHQIRVHGLSINHPLLGDDKYGHERPYQGAEARRLCLHAVRLSVPGYPLFESPKPDDFVTLIEQLKGEVKGHR</sequence>
<comment type="catalytic activity">
    <reaction evidence="1">
        <text>uridine(955/2504/2580) in 23S rRNA = pseudouridine(955/2504/2580) in 23S rRNA</text>
        <dbReference type="Rhea" id="RHEA:42528"/>
        <dbReference type="Rhea" id="RHEA-COMP:10099"/>
        <dbReference type="Rhea" id="RHEA-COMP:10100"/>
        <dbReference type="ChEBI" id="CHEBI:65314"/>
        <dbReference type="ChEBI" id="CHEBI:65315"/>
        <dbReference type="EC" id="5.4.99.24"/>
    </reaction>
</comment>
<dbReference type="Gene3D" id="3.30.2350.10">
    <property type="entry name" value="Pseudouridine synthase"/>
    <property type="match status" value="1"/>
</dbReference>
<dbReference type="EC" id="5.4.99.24" evidence="4"/>
<dbReference type="AlphaFoldDB" id="A0A345P8L6"/>
<evidence type="ECO:0000313" key="17">
    <source>
        <dbReference type="Proteomes" id="UP000253940"/>
    </source>
</evidence>
<proteinExistence type="inferred from homology"/>
<dbReference type="Gene3D" id="3.10.290.10">
    <property type="entry name" value="RNA-binding S4 domain"/>
    <property type="match status" value="1"/>
</dbReference>
<dbReference type="KEGG" id="mbah:HYN46_12760"/>
<dbReference type="GO" id="GO:0003723">
    <property type="term" value="F:RNA binding"/>
    <property type="evidence" value="ECO:0007669"/>
    <property type="project" value="UniProtKB-KW"/>
</dbReference>
<accession>A0A345P8L6</accession>
<gene>
    <name evidence="16" type="ORF">HYN46_12760</name>
</gene>
<dbReference type="InterPro" id="IPR006224">
    <property type="entry name" value="PsdUridine_synth_RluA-like_CS"/>
</dbReference>
<dbReference type="CDD" id="cd02869">
    <property type="entry name" value="PseudoU_synth_RluA_like"/>
    <property type="match status" value="1"/>
</dbReference>
<dbReference type="InterPro" id="IPR050188">
    <property type="entry name" value="RluA_PseudoU_synthase"/>
</dbReference>
<dbReference type="SUPFAM" id="SSF55120">
    <property type="entry name" value="Pseudouridine synthase"/>
    <property type="match status" value="1"/>
</dbReference>
<evidence type="ECO:0000256" key="13">
    <source>
        <dbReference type="PROSITE-ProRule" id="PRU00182"/>
    </source>
</evidence>
<feature type="domain" description="RNA-binding S4" evidence="15">
    <location>
        <begin position="233"/>
        <end position="300"/>
    </location>
</feature>
<feature type="compositionally biased region" description="Basic and acidic residues" evidence="14">
    <location>
        <begin position="89"/>
        <end position="102"/>
    </location>
</feature>